<keyword evidence="7 12" id="KW-0436">Ligase</keyword>
<dbReference type="EMBL" id="JAWLKF010000001">
    <property type="protein sequence ID" value="MDV6300966.1"/>
    <property type="molecule type" value="Genomic_DNA"/>
</dbReference>
<dbReference type="Pfam" id="PF01225">
    <property type="entry name" value="Mur_ligase"/>
    <property type="match status" value="1"/>
</dbReference>
<gene>
    <name evidence="7" type="primary">murE</name>
    <name evidence="12" type="ORF">R3P93_00175</name>
</gene>
<keyword evidence="7" id="KW-0067">ATP-binding</keyword>
<dbReference type="SUPFAM" id="SSF63418">
    <property type="entry name" value="MurE/MurF N-terminal domain"/>
    <property type="match status" value="1"/>
</dbReference>
<dbReference type="SUPFAM" id="SSF53244">
    <property type="entry name" value="MurD-like peptide ligases, peptide-binding domain"/>
    <property type="match status" value="1"/>
</dbReference>
<proteinExistence type="inferred from homology"/>
<evidence type="ECO:0000256" key="7">
    <source>
        <dbReference type="HAMAP-Rule" id="MF_00208"/>
    </source>
</evidence>
<comment type="PTM">
    <text evidence="7">Carboxylation is probably crucial for Mg(2+) binding and, consequently, for the gamma-phosphate positioning of ATP.</text>
</comment>
<feature type="domain" description="Mur ligase N-terminal catalytic" evidence="9">
    <location>
        <begin position="43"/>
        <end position="88"/>
    </location>
</feature>
<evidence type="ECO:0000259" key="10">
    <source>
        <dbReference type="Pfam" id="PF02875"/>
    </source>
</evidence>
<dbReference type="PANTHER" id="PTHR23135:SF4">
    <property type="entry name" value="UDP-N-ACETYLMURAMOYL-L-ALANYL-D-GLUTAMATE--2,6-DIAMINOPIMELATE LIGASE MURE HOMOLOG, CHLOROPLASTIC"/>
    <property type="match status" value="1"/>
</dbReference>
<keyword evidence="2 7" id="KW-0132">Cell division</keyword>
<keyword evidence="13" id="KW-1185">Reference proteome</keyword>
<dbReference type="GO" id="GO:0008765">
    <property type="term" value="F:UDP-N-acetylmuramoylalanyl-D-glutamate-2,6-diaminopimelate ligase activity"/>
    <property type="evidence" value="ECO:0007669"/>
    <property type="project" value="UniProtKB-EC"/>
</dbReference>
<dbReference type="Gene3D" id="3.40.1190.10">
    <property type="entry name" value="Mur-like, catalytic domain"/>
    <property type="match status" value="1"/>
</dbReference>
<evidence type="ECO:0000256" key="4">
    <source>
        <dbReference type="ARBA" id="ARBA00022984"/>
    </source>
</evidence>
<evidence type="ECO:0000256" key="8">
    <source>
        <dbReference type="RuleBase" id="RU004135"/>
    </source>
</evidence>
<evidence type="ECO:0000256" key="5">
    <source>
        <dbReference type="ARBA" id="ARBA00023306"/>
    </source>
</evidence>
<keyword evidence="7" id="KW-0547">Nucleotide-binding</keyword>
<accession>A0ABU4CU35</accession>
<evidence type="ECO:0000313" key="13">
    <source>
        <dbReference type="Proteomes" id="UP001186104"/>
    </source>
</evidence>
<dbReference type="Proteomes" id="UP001186104">
    <property type="component" value="Unassembled WGS sequence"/>
</dbReference>
<dbReference type="InterPro" id="IPR013221">
    <property type="entry name" value="Mur_ligase_cen"/>
</dbReference>
<dbReference type="EC" id="6.3.2.-" evidence="7"/>
<dbReference type="Pfam" id="PF02875">
    <property type="entry name" value="Mur_ligase_C"/>
    <property type="match status" value="1"/>
</dbReference>
<dbReference type="InterPro" id="IPR035911">
    <property type="entry name" value="MurE/MurF_N"/>
</dbReference>
<feature type="binding site" evidence="7">
    <location>
        <begin position="123"/>
        <end position="129"/>
    </location>
    <ligand>
        <name>ATP</name>
        <dbReference type="ChEBI" id="CHEBI:30616"/>
    </ligand>
</feature>
<comment type="function">
    <text evidence="7">Catalyzes the addition of an amino acid to the nucleotide precursor UDP-N-acetylmuramoyl-L-alanyl-D-glutamate (UMAG) in the biosynthesis of bacterial cell-wall peptidoglycan.</text>
</comment>
<evidence type="ECO:0000256" key="6">
    <source>
        <dbReference type="ARBA" id="ARBA00023316"/>
    </source>
</evidence>
<dbReference type="InterPro" id="IPR036565">
    <property type="entry name" value="Mur-like_cat_sf"/>
</dbReference>
<dbReference type="InterPro" id="IPR004101">
    <property type="entry name" value="Mur_ligase_C"/>
</dbReference>
<dbReference type="InterPro" id="IPR036615">
    <property type="entry name" value="Mur_ligase_C_dom_sf"/>
</dbReference>
<feature type="binding site" evidence="7">
    <location>
        <position position="192"/>
    </location>
    <ligand>
        <name>UDP-N-acetyl-alpha-D-muramoyl-L-alanyl-D-glutamate</name>
        <dbReference type="ChEBI" id="CHEBI:83900"/>
    </ligand>
</feature>
<protein>
    <recommendedName>
        <fullName evidence="7">UDP-N-acetylmuramyl-tripeptide synthetase</fullName>
        <ecNumber evidence="7">6.3.2.-</ecNumber>
    </recommendedName>
    <alternativeName>
        <fullName evidence="7">UDP-MurNAc-tripeptide synthetase</fullName>
    </alternativeName>
</protein>
<comment type="cofactor">
    <cofactor evidence="7">
        <name>Mg(2+)</name>
        <dbReference type="ChEBI" id="CHEBI:18420"/>
    </cofactor>
</comment>
<feature type="binding site" evidence="7">
    <location>
        <begin position="165"/>
        <end position="166"/>
    </location>
    <ligand>
        <name>UDP-N-acetyl-alpha-D-muramoyl-L-alanyl-D-glutamate</name>
        <dbReference type="ChEBI" id="CHEBI:83900"/>
    </ligand>
</feature>
<evidence type="ECO:0000256" key="3">
    <source>
        <dbReference type="ARBA" id="ARBA00022960"/>
    </source>
</evidence>
<evidence type="ECO:0000259" key="9">
    <source>
        <dbReference type="Pfam" id="PF01225"/>
    </source>
</evidence>
<dbReference type="Pfam" id="PF08245">
    <property type="entry name" value="Mur_ligase_M"/>
    <property type="match status" value="1"/>
</dbReference>
<sequence>MTEPVADGSWESPGRGLGTALADIARTIGSPVPIESVRVTGASDDSRTVRPGDLYLAFPGSHAHGSNHELEAYERGAVAVLSDRPSTVLPTVVVDDPRRSAGAVCALIHDFPADAMDVYGVTGTNGKTSTALLLAAGLEASGETVGTMTGIGLAGPATWSPTARTTPEAATVQRTLGRFRDEGATAVALEVSSHAVSEHRIDGMRFSAVGFTNLGPDHLDYHGSMDRYFAAKAELFAAHRTAAAAVGIDDVYGRRLAQLVDVPCWRWSVLDIRAEVFGEHIECTGVDTTMTVRTPTGSIDVRLPLLGPHQAGNALAALATALAAGKDLAVVAAGLESVRSVPGRLEKVDAGQPFLALVDYMHNTAGQRRLLPFVRTLVTGRVIVVVGATGERDPGKRFPLGATAAELADVVIVSDESPLSEDADTIRAAVAEGARAARSASVVVEPDRRTALALAVKMAEPDDVVVVAGRGCDTEQAYGRDIVEFDDRVVLREVLKDLRRETGDRL</sequence>
<dbReference type="InterPro" id="IPR005761">
    <property type="entry name" value="UDP-N-AcMur-Glu-dNH2Pim_ligase"/>
</dbReference>
<comment type="similarity">
    <text evidence="1 7">Belongs to the MurCDEF family. MurE subfamily.</text>
</comment>
<dbReference type="Gene3D" id="3.90.190.20">
    <property type="entry name" value="Mur ligase, C-terminal domain"/>
    <property type="match status" value="1"/>
</dbReference>
<keyword evidence="7" id="KW-0460">Magnesium</keyword>
<feature type="binding site" evidence="7">
    <location>
        <position position="46"/>
    </location>
    <ligand>
        <name>UDP-N-acetyl-alpha-D-muramoyl-L-alanyl-D-glutamate</name>
        <dbReference type="ChEBI" id="CHEBI:83900"/>
    </ligand>
</feature>
<keyword evidence="6 7" id="KW-0961">Cell wall biogenesis/degradation</keyword>
<evidence type="ECO:0000313" key="12">
    <source>
        <dbReference type="EMBL" id="MDV6300966.1"/>
    </source>
</evidence>
<evidence type="ECO:0000256" key="2">
    <source>
        <dbReference type="ARBA" id="ARBA00022618"/>
    </source>
</evidence>
<comment type="pathway">
    <text evidence="7 8">Cell wall biogenesis; peptidoglycan biosynthesis.</text>
</comment>
<name>A0ABU4CU35_9NOCA</name>
<feature type="domain" description="Mur ligase central" evidence="11">
    <location>
        <begin position="121"/>
        <end position="321"/>
    </location>
</feature>
<dbReference type="SUPFAM" id="SSF53623">
    <property type="entry name" value="MurD-like peptide ligases, catalytic domain"/>
    <property type="match status" value="1"/>
</dbReference>
<evidence type="ECO:0000256" key="1">
    <source>
        <dbReference type="ARBA" id="ARBA00005898"/>
    </source>
</evidence>
<dbReference type="PANTHER" id="PTHR23135">
    <property type="entry name" value="MUR LIGASE FAMILY MEMBER"/>
    <property type="match status" value="1"/>
</dbReference>
<reference evidence="12 13" key="1">
    <citation type="submission" date="2023-10" db="EMBL/GenBank/DDBJ databases">
        <title>Development of a sustainable strategy for remediation of hydrocarbon-contaminated territories based on the waste exchange concept.</title>
        <authorList>
            <person name="Krivoruchko A."/>
        </authorList>
    </citation>
    <scope>NUCLEOTIDE SEQUENCE [LARGE SCALE GENOMIC DNA]</scope>
    <source>
        <strain evidence="12 13">IEGM 1327</strain>
    </source>
</reference>
<keyword evidence="5 7" id="KW-0131">Cell cycle</keyword>
<feature type="binding site" evidence="7">
    <location>
        <position position="200"/>
    </location>
    <ligand>
        <name>UDP-N-acetyl-alpha-D-muramoyl-L-alanyl-D-glutamate</name>
        <dbReference type="ChEBI" id="CHEBI:83900"/>
    </ligand>
</feature>
<evidence type="ECO:0000259" key="11">
    <source>
        <dbReference type="Pfam" id="PF08245"/>
    </source>
</evidence>
<dbReference type="InterPro" id="IPR000713">
    <property type="entry name" value="Mur_ligase_N"/>
</dbReference>
<organism evidence="12 13">
    <name type="scientific">Rhodococcus cerastii</name>
    <dbReference type="NCBI Taxonomy" id="908616"/>
    <lineage>
        <taxon>Bacteria</taxon>
        <taxon>Bacillati</taxon>
        <taxon>Actinomycetota</taxon>
        <taxon>Actinomycetes</taxon>
        <taxon>Mycobacteriales</taxon>
        <taxon>Nocardiaceae</taxon>
        <taxon>Rhodococcus</taxon>
    </lineage>
</organism>
<comment type="caution">
    <text evidence="12">The sequence shown here is derived from an EMBL/GenBank/DDBJ whole genome shotgun (WGS) entry which is preliminary data.</text>
</comment>
<keyword evidence="3 7" id="KW-0133">Cell shape</keyword>
<dbReference type="HAMAP" id="MF_00208">
    <property type="entry name" value="MurE"/>
    <property type="match status" value="1"/>
</dbReference>
<dbReference type="Gene3D" id="3.40.1390.10">
    <property type="entry name" value="MurE/MurF, N-terminal domain"/>
    <property type="match status" value="1"/>
</dbReference>
<keyword evidence="7" id="KW-0963">Cytoplasm</keyword>
<comment type="caution">
    <text evidence="7">Lacks conserved residue(s) required for the propagation of feature annotation.</text>
</comment>
<dbReference type="NCBIfam" id="TIGR01085">
    <property type="entry name" value="murE"/>
    <property type="match status" value="1"/>
</dbReference>
<comment type="subcellular location">
    <subcellularLocation>
        <location evidence="7 8">Cytoplasm</location>
    </subcellularLocation>
</comment>
<keyword evidence="4 7" id="KW-0573">Peptidoglycan synthesis</keyword>
<feature type="domain" description="Mur ligase C-terminal" evidence="10">
    <location>
        <begin position="343"/>
        <end position="471"/>
    </location>
</feature>
<dbReference type="RefSeq" id="WP_317532150.1">
    <property type="nucleotide sequence ID" value="NZ_JAWLKF010000001.1"/>
</dbReference>
<feature type="modified residue" description="N6-carboxylysine" evidence="7">
    <location>
        <position position="232"/>
    </location>
</feature>